<keyword evidence="4" id="KW-1015">Disulfide bond</keyword>
<dbReference type="Pfam" id="PF07992">
    <property type="entry name" value="Pyr_redox_2"/>
    <property type="match status" value="1"/>
</dbReference>
<dbReference type="GO" id="GO:0019430">
    <property type="term" value="P:removal of superoxide radicals"/>
    <property type="evidence" value="ECO:0007669"/>
    <property type="project" value="InterPro"/>
</dbReference>
<accession>A0A7C4W3I7</accession>
<dbReference type="PROSITE" id="PS00573">
    <property type="entry name" value="PYRIDINE_REDOX_2"/>
    <property type="match status" value="1"/>
</dbReference>
<gene>
    <name evidence="8" type="primary">trxB</name>
    <name evidence="8" type="ORF">ENT89_03915</name>
    <name evidence="7" type="ORF">ENX77_04625</name>
</gene>
<dbReference type="Gene3D" id="3.50.50.60">
    <property type="entry name" value="FAD/NAD(P)-binding domain"/>
    <property type="match status" value="2"/>
</dbReference>
<feature type="domain" description="FAD/NAD(P)-binding" evidence="6">
    <location>
        <begin position="4"/>
        <end position="289"/>
    </location>
</feature>
<keyword evidence="1" id="KW-0285">Flavoprotein</keyword>
<evidence type="ECO:0000256" key="2">
    <source>
        <dbReference type="ARBA" id="ARBA00022827"/>
    </source>
</evidence>
<dbReference type="InterPro" id="IPR005982">
    <property type="entry name" value="Thioredox_Rdtase"/>
</dbReference>
<dbReference type="EC" id="1.8.1.9" evidence="8"/>
<keyword evidence="3 8" id="KW-0560">Oxidoreductase</keyword>
<dbReference type="PRINTS" id="PR00469">
    <property type="entry name" value="PNDRDTASEII"/>
</dbReference>
<dbReference type="InterPro" id="IPR008255">
    <property type="entry name" value="Pyr_nucl-diS_OxRdtase_2_AS"/>
</dbReference>
<dbReference type="NCBIfam" id="TIGR01292">
    <property type="entry name" value="TRX_reduct"/>
    <property type="match status" value="1"/>
</dbReference>
<reference evidence="8" key="1">
    <citation type="journal article" date="2020" name="mSystems">
        <title>Genome- and Community-Level Interaction Insights into Carbon Utilization and Element Cycling Functions of Hydrothermarchaeota in Hydrothermal Sediment.</title>
        <authorList>
            <person name="Zhou Z."/>
            <person name="Liu Y."/>
            <person name="Xu W."/>
            <person name="Pan J."/>
            <person name="Luo Z.H."/>
            <person name="Li M."/>
        </authorList>
    </citation>
    <scope>NUCLEOTIDE SEQUENCE [LARGE SCALE GENOMIC DNA]</scope>
    <source>
        <strain evidence="8">SpSt-62</strain>
        <strain evidence="7">SpSt-97</strain>
    </source>
</reference>
<name>A0A7C4W3I7_9EURY</name>
<evidence type="ECO:0000256" key="1">
    <source>
        <dbReference type="ARBA" id="ARBA00022630"/>
    </source>
</evidence>
<dbReference type="AlphaFoldDB" id="A0A7C4W3I7"/>
<keyword evidence="5" id="KW-0676">Redox-active center</keyword>
<dbReference type="PRINTS" id="PR00368">
    <property type="entry name" value="FADPNR"/>
</dbReference>
<dbReference type="GO" id="GO:0005737">
    <property type="term" value="C:cytoplasm"/>
    <property type="evidence" value="ECO:0007669"/>
    <property type="project" value="InterPro"/>
</dbReference>
<dbReference type="SUPFAM" id="SSF51905">
    <property type="entry name" value="FAD/NAD(P)-binding domain"/>
    <property type="match status" value="1"/>
</dbReference>
<evidence type="ECO:0000256" key="5">
    <source>
        <dbReference type="ARBA" id="ARBA00023284"/>
    </source>
</evidence>
<keyword evidence="2" id="KW-0274">FAD</keyword>
<dbReference type="InterPro" id="IPR050097">
    <property type="entry name" value="Ferredoxin-NADP_redctase_2"/>
</dbReference>
<evidence type="ECO:0000256" key="3">
    <source>
        <dbReference type="ARBA" id="ARBA00023002"/>
    </source>
</evidence>
<evidence type="ECO:0000256" key="4">
    <source>
        <dbReference type="ARBA" id="ARBA00023157"/>
    </source>
</evidence>
<dbReference type="InterPro" id="IPR036188">
    <property type="entry name" value="FAD/NAD-bd_sf"/>
</dbReference>
<evidence type="ECO:0000259" key="6">
    <source>
        <dbReference type="Pfam" id="PF07992"/>
    </source>
</evidence>
<sequence length="305" mass="33415">MEEYDVIIVGAGPAGTTAALYAARYGLKVAFFDTVDPISQLSLAPKVENYPGFEGTGFELLEKMKNQAIKFGAEYKFEKVLKLRKENGKFIVMTENDTYRAIALIIATGGKHRELGVEGEKEFLGRGVSYCATCDGHFFKGKKVLVVGGGNSAVEDAIYLKDLGCDVILVHRRDELRAEKALQNELFKRNIPIIWNSLVRKIEGSVRVERVVLLNRITNEETVLDVDGVFISVGIRPATDIVMDLGVERDSAGYIKVDKKQRTNVEGVFAAGDCCDNPLKQIVTACGDGAVAAASAYEFVKMMKG</sequence>
<dbReference type="EMBL" id="DTAK01000024">
    <property type="protein sequence ID" value="HGU59318.1"/>
    <property type="molecule type" value="Genomic_DNA"/>
</dbReference>
<organism evidence="8">
    <name type="scientific">Geoglobus ahangari</name>
    <dbReference type="NCBI Taxonomy" id="113653"/>
    <lineage>
        <taxon>Archaea</taxon>
        <taxon>Methanobacteriati</taxon>
        <taxon>Methanobacteriota</taxon>
        <taxon>Archaeoglobi</taxon>
        <taxon>Archaeoglobales</taxon>
        <taxon>Archaeoglobaceae</taxon>
        <taxon>Geoglobus</taxon>
    </lineage>
</organism>
<dbReference type="EMBL" id="DTPI01000029">
    <property type="protein sequence ID" value="HGE66390.1"/>
    <property type="molecule type" value="Genomic_DNA"/>
</dbReference>
<evidence type="ECO:0000313" key="8">
    <source>
        <dbReference type="EMBL" id="HGU59318.1"/>
    </source>
</evidence>
<protein>
    <submittedName>
        <fullName evidence="8">Thioredoxin-disulfide reductase</fullName>
        <ecNumber evidence="8">1.8.1.9</ecNumber>
    </submittedName>
</protein>
<proteinExistence type="predicted"/>
<evidence type="ECO:0000313" key="7">
    <source>
        <dbReference type="EMBL" id="HGE66390.1"/>
    </source>
</evidence>
<dbReference type="PANTHER" id="PTHR48105">
    <property type="entry name" value="THIOREDOXIN REDUCTASE 1-RELATED-RELATED"/>
    <property type="match status" value="1"/>
</dbReference>
<dbReference type="GO" id="GO:0004791">
    <property type="term" value="F:thioredoxin-disulfide reductase (NADPH) activity"/>
    <property type="evidence" value="ECO:0007669"/>
    <property type="project" value="UniProtKB-EC"/>
</dbReference>
<dbReference type="InterPro" id="IPR023753">
    <property type="entry name" value="FAD/NAD-binding_dom"/>
</dbReference>
<comment type="caution">
    <text evidence="8">The sequence shown here is derived from an EMBL/GenBank/DDBJ whole genome shotgun (WGS) entry which is preliminary data.</text>
</comment>